<organism evidence="1 2">
    <name type="scientific">Rhodopirellula bahusiensis</name>
    <dbReference type="NCBI Taxonomy" id="2014065"/>
    <lineage>
        <taxon>Bacteria</taxon>
        <taxon>Pseudomonadati</taxon>
        <taxon>Planctomycetota</taxon>
        <taxon>Planctomycetia</taxon>
        <taxon>Pirellulales</taxon>
        <taxon>Pirellulaceae</taxon>
        <taxon>Rhodopirellula</taxon>
    </lineage>
</organism>
<gene>
    <name evidence="1" type="ORF">CEE69_25845</name>
</gene>
<evidence type="ECO:0000313" key="1">
    <source>
        <dbReference type="EMBL" id="PHQ32399.1"/>
    </source>
</evidence>
<sequence length="99" mass="11132">MKHDLNIGDKASDAEIEKVEATVANRKFAWRLRMPVKVRKTPSGLLPCLVSAGFRLWSRNHAGFLARDALSLLSVENRSPVRSIDFPVRTNRTAVAFQQ</sequence>
<reference evidence="1 2" key="1">
    <citation type="submission" date="2017-06" db="EMBL/GenBank/DDBJ databases">
        <title>Description of Rhodopirellula bahusiensis sp. nov.</title>
        <authorList>
            <person name="Kizina J."/>
            <person name="Harder J."/>
        </authorList>
    </citation>
    <scope>NUCLEOTIDE SEQUENCE [LARGE SCALE GENOMIC DNA]</scope>
    <source>
        <strain evidence="1 2">SWK21</strain>
    </source>
</reference>
<keyword evidence="2" id="KW-1185">Reference proteome</keyword>
<dbReference type="Proteomes" id="UP000225740">
    <property type="component" value="Unassembled WGS sequence"/>
</dbReference>
<proteinExistence type="predicted"/>
<dbReference type="EMBL" id="NIZW01000027">
    <property type="protein sequence ID" value="PHQ32399.1"/>
    <property type="molecule type" value="Genomic_DNA"/>
</dbReference>
<protein>
    <submittedName>
        <fullName evidence="1">Uncharacterized protein</fullName>
    </submittedName>
</protein>
<name>A0A2G1W117_9BACT</name>
<accession>A0A2G1W117</accession>
<evidence type="ECO:0000313" key="2">
    <source>
        <dbReference type="Proteomes" id="UP000225740"/>
    </source>
</evidence>
<comment type="caution">
    <text evidence="1">The sequence shown here is derived from an EMBL/GenBank/DDBJ whole genome shotgun (WGS) entry which is preliminary data.</text>
</comment>
<dbReference type="AlphaFoldDB" id="A0A2G1W117"/>